<dbReference type="EMBL" id="JAVFHQ010000013">
    <property type="protein sequence ID" value="KAK4546813.1"/>
    <property type="molecule type" value="Genomic_DNA"/>
</dbReference>
<dbReference type="AlphaFoldDB" id="A0AAV9JN81"/>
<evidence type="ECO:0000313" key="7">
    <source>
        <dbReference type="EMBL" id="KAK4546813.1"/>
    </source>
</evidence>
<dbReference type="Gene3D" id="1.20.1720.10">
    <property type="entry name" value="Multidrug resistance protein D"/>
    <property type="match status" value="1"/>
</dbReference>
<evidence type="ECO:0000259" key="6">
    <source>
        <dbReference type="PROSITE" id="PS50850"/>
    </source>
</evidence>
<comment type="caution">
    <text evidence="7">The sequence shown here is derived from an EMBL/GenBank/DDBJ whole genome shotgun (WGS) entry which is preliminary data.</text>
</comment>
<dbReference type="PANTHER" id="PTHR23501">
    <property type="entry name" value="MAJOR FACILITATOR SUPERFAMILY"/>
    <property type="match status" value="1"/>
</dbReference>
<accession>A0AAV9JN81</accession>
<dbReference type="InterPro" id="IPR036259">
    <property type="entry name" value="MFS_trans_sf"/>
</dbReference>
<dbReference type="InterPro" id="IPR011701">
    <property type="entry name" value="MFS"/>
</dbReference>
<feature type="transmembrane region" description="Helical" evidence="5">
    <location>
        <begin position="316"/>
        <end position="339"/>
    </location>
</feature>
<evidence type="ECO:0000256" key="3">
    <source>
        <dbReference type="ARBA" id="ARBA00022989"/>
    </source>
</evidence>
<dbReference type="PROSITE" id="PS50850">
    <property type="entry name" value="MFS"/>
    <property type="match status" value="1"/>
</dbReference>
<dbReference type="Pfam" id="PF07690">
    <property type="entry name" value="MFS_1"/>
    <property type="match status" value="1"/>
</dbReference>
<keyword evidence="4 5" id="KW-0472">Membrane</keyword>
<dbReference type="GO" id="GO:0005886">
    <property type="term" value="C:plasma membrane"/>
    <property type="evidence" value="ECO:0007669"/>
    <property type="project" value="TreeGrafter"/>
</dbReference>
<name>A0AAV9JN81_9PEZI</name>
<comment type="subcellular location">
    <subcellularLocation>
        <location evidence="1">Membrane</location>
        <topology evidence="1">Multi-pass membrane protein</topology>
    </subcellularLocation>
</comment>
<dbReference type="PRINTS" id="PR01036">
    <property type="entry name" value="TCRTETB"/>
</dbReference>
<sequence length="595" mass="64641">MERLSVMAPSGHFSLSVADRLALQNAITPGEGGIPRIARSRAESALNYYQTRHSGHLDDKSAGLREEAGEEEVKGGATEFRPDLRFYLAFSSLAALSLVVALDGTSISVALPVITQYLNGTAIEGFWAGTSFLLCSTTFQPIYASFSDIFGRKNMTLLAVSVFLVGTVVAGTSHIMTLMLIGRSIQGIGASGIIALTNILITDMVPLRNRGNWVGMLGATWALGSVIGPVVGGSLAHTSTWQWIFYLNLPFITLSFAMVFIFIRLKQQPSTFLAKLRRADWFGSFVFVGSTTAILIPLTWGGVSFAWASWHVVAPVGFGICGLIILIYHELFVATEPVIRFAVFRNRTTNIAYLTTTLHGMVLWCLLYYQPLYYEGVRGFSPVISGVALFPATFTVAPTAIVTGIVISKFGRYRWAVWASWGCATLGIGFLCAVDMNTQLTQVLLTDLLAGVGLGGLFPALQFQLQAASDPKTLAFSVAMFSFFRGLGQTLGIAIGGTIFQNELASKLSQQPLFASRAQELARDATSLVAWMRNAPEGEARQVMRTAYTESLRTVYIALACVTFVATVSSLFIRHYDIDQAMETEQGFANGKEEE</sequence>
<evidence type="ECO:0000313" key="8">
    <source>
        <dbReference type="Proteomes" id="UP001324427"/>
    </source>
</evidence>
<dbReference type="GO" id="GO:0022857">
    <property type="term" value="F:transmembrane transporter activity"/>
    <property type="evidence" value="ECO:0007669"/>
    <property type="project" value="InterPro"/>
</dbReference>
<keyword evidence="3 5" id="KW-1133">Transmembrane helix</keyword>
<gene>
    <name evidence="7" type="ORF">LTR36_001545</name>
</gene>
<organism evidence="7 8">
    <name type="scientific">Oleoguttula mirabilis</name>
    <dbReference type="NCBI Taxonomy" id="1507867"/>
    <lineage>
        <taxon>Eukaryota</taxon>
        <taxon>Fungi</taxon>
        <taxon>Dikarya</taxon>
        <taxon>Ascomycota</taxon>
        <taxon>Pezizomycotina</taxon>
        <taxon>Dothideomycetes</taxon>
        <taxon>Dothideomycetidae</taxon>
        <taxon>Mycosphaerellales</taxon>
        <taxon>Teratosphaeriaceae</taxon>
        <taxon>Oleoguttula</taxon>
    </lineage>
</organism>
<feature type="transmembrane region" description="Helical" evidence="5">
    <location>
        <begin position="415"/>
        <end position="436"/>
    </location>
</feature>
<evidence type="ECO:0000256" key="5">
    <source>
        <dbReference type="SAM" id="Phobius"/>
    </source>
</evidence>
<dbReference type="SUPFAM" id="SSF103473">
    <property type="entry name" value="MFS general substrate transporter"/>
    <property type="match status" value="1"/>
</dbReference>
<evidence type="ECO:0000256" key="1">
    <source>
        <dbReference type="ARBA" id="ARBA00004141"/>
    </source>
</evidence>
<proteinExistence type="predicted"/>
<dbReference type="Proteomes" id="UP001324427">
    <property type="component" value="Unassembled WGS sequence"/>
</dbReference>
<evidence type="ECO:0000256" key="4">
    <source>
        <dbReference type="ARBA" id="ARBA00023136"/>
    </source>
</evidence>
<feature type="transmembrane region" description="Helical" evidence="5">
    <location>
        <begin position="554"/>
        <end position="573"/>
    </location>
</feature>
<feature type="transmembrane region" description="Helical" evidence="5">
    <location>
        <begin position="213"/>
        <end position="231"/>
    </location>
</feature>
<feature type="transmembrane region" description="Helical" evidence="5">
    <location>
        <begin position="126"/>
        <end position="144"/>
    </location>
</feature>
<feature type="transmembrane region" description="Helical" evidence="5">
    <location>
        <begin position="473"/>
        <end position="500"/>
    </location>
</feature>
<keyword evidence="8" id="KW-1185">Reference proteome</keyword>
<feature type="transmembrane region" description="Helical" evidence="5">
    <location>
        <begin position="389"/>
        <end position="408"/>
    </location>
</feature>
<feature type="transmembrane region" description="Helical" evidence="5">
    <location>
        <begin position="181"/>
        <end position="201"/>
    </location>
</feature>
<dbReference type="Gene3D" id="1.20.1250.20">
    <property type="entry name" value="MFS general substrate transporter like domains"/>
    <property type="match status" value="1"/>
</dbReference>
<dbReference type="InterPro" id="IPR020846">
    <property type="entry name" value="MFS_dom"/>
</dbReference>
<keyword evidence="2 5" id="KW-0812">Transmembrane</keyword>
<feature type="transmembrane region" description="Helical" evidence="5">
    <location>
        <begin position="243"/>
        <end position="263"/>
    </location>
</feature>
<protein>
    <recommendedName>
        <fullName evidence="6">Major facilitator superfamily (MFS) profile domain-containing protein</fullName>
    </recommendedName>
</protein>
<feature type="domain" description="Major facilitator superfamily (MFS) profile" evidence="6">
    <location>
        <begin position="89"/>
        <end position="578"/>
    </location>
</feature>
<reference evidence="7 8" key="1">
    <citation type="submission" date="2021-11" db="EMBL/GenBank/DDBJ databases">
        <title>Black yeast isolated from Biological Soil Crust.</title>
        <authorList>
            <person name="Kurbessoian T."/>
        </authorList>
    </citation>
    <scope>NUCLEOTIDE SEQUENCE [LARGE SCALE GENOMIC DNA]</scope>
    <source>
        <strain evidence="7 8">CCFEE 5522</strain>
    </source>
</reference>
<feature type="transmembrane region" description="Helical" evidence="5">
    <location>
        <begin position="351"/>
        <end position="369"/>
    </location>
</feature>
<feature type="transmembrane region" description="Helical" evidence="5">
    <location>
        <begin position="442"/>
        <end position="461"/>
    </location>
</feature>
<feature type="transmembrane region" description="Helical" evidence="5">
    <location>
        <begin position="284"/>
        <end position="310"/>
    </location>
</feature>
<feature type="transmembrane region" description="Helical" evidence="5">
    <location>
        <begin position="156"/>
        <end position="175"/>
    </location>
</feature>
<dbReference type="PANTHER" id="PTHR23501:SF59">
    <property type="entry name" value="MAJOR FACILITATOR SUPERFAMILY (MFS) PROFILE DOMAIN-CONTAINING PROTEIN-RELATED"/>
    <property type="match status" value="1"/>
</dbReference>
<evidence type="ECO:0000256" key="2">
    <source>
        <dbReference type="ARBA" id="ARBA00022692"/>
    </source>
</evidence>
<feature type="transmembrane region" description="Helical" evidence="5">
    <location>
        <begin position="86"/>
        <end position="114"/>
    </location>
</feature>